<gene>
    <name evidence="2" type="ORF">SAMN04489812_2704</name>
</gene>
<evidence type="ECO:0000259" key="1">
    <source>
        <dbReference type="Pfam" id="PF01408"/>
    </source>
</evidence>
<reference evidence="2 3" key="1">
    <citation type="submission" date="2016-10" db="EMBL/GenBank/DDBJ databases">
        <authorList>
            <person name="de Groot N.N."/>
        </authorList>
    </citation>
    <scope>NUCLEOTIDE SEQUENCE [LARGE SCALE GENOMIC DNA]</scope>
    <source>
        <strain evidence="2 3">DSM 21800</strain>
    </source>
</reference>
<dbReference type="EMBL" id="LT629772">
    <property type="protein sequence ID" value="SDS69438.1"/>
    <property type="molecule type" value="Genomic_DNA"/>
</dbReference>
<dbReference type="InterPro" id="IPR036291">
    <property type="entry name" value="NAD(P)-bd_dom_sf"/>
</dbReference>
<dbReference type="InterPro" id="IPR051450">
    <property type="entry name" value="Gfo/Idh/MocA_Oxidoreductases"/>
</dbReference>
<dbReference type="InterPro" id="IPR000683">
    <property type="entry name" value="Gfo/Idh/MocA-like_OxRdtase_N"/>
</dbReference>
<dbReference type="Pfam" id="PF01408">
    <property type="entry name" value="GFO_IDH_MocA"/>
    <property type="match status" value="1"/>
</dbReference>
<accession>A0A1H1UAB5</accession>
<dbReference type="PANTHER" id="PTHR43377:SF1">
    <property type="entry name" value="BILIVERDIN REDUCTASE A"/>
    <property type="match status" value="1"/>
</dbReference>
<protein>
    <submittedName>
        <fullName evidence="2">Predicted dehydrogenase</fullName>
    </submittedName>
</protein>
<dbReference type="PANTHER" id="PTHR43377">
    <property type="entry name" value="BILIVERDIN REDUCTASE A"/>
    <property type="match status" value="1"/>
</dbReference>
<evidence type="ECO:0000313" key="3">
    <source>
        <dbReference type="Proteomes" id="UP000199103"/>
    </source>
</evidence>
<sequence>MVNDLTTHPHKHGPIRFGVIGSGYRTGAFVRIAERLPDRFTCEGVVTRTEARADEILENWQVPAYTDLGTFLERHPVDFMITSTPISVTPDVIADLVGREVPVLAETPPAKDVESLRSLWSTVGGSGLVQVAEQYPFAPGNAARRALLDTDVLGRVTWAEVSSTQWYHAVALLRQMLGIGFEPATVSARTFTLPVVDPQTRAGWAEDLKVVDRSTTVATLDFGDRVGLYDYTDNQVRNPVRANRMVVRGTHGELVDDHLTRLAGPKTPLESDLRRLRTGEYLDFEAPDLYQIGDGAQVLYRNPYYGACLSEEDIAVGTVMERTGHWVRDNAEPPYPLASAAQDQLIALAIKESVRTGTEVRTDAEPWAR</sequence>
<dbReference type="SUPFAM" id="SSF51735">
    <property type="entry name" value="NAD(P)-binding Rossmann-fold domains"/>
    <property type="match status" value="1"/>
</dbReference>
<keyword evidence="3" id="KW-1185">Reference proteome</keyword>
<name>A0A1H1UAB5_9ACTN</name>
<dbReference type="GO" id="GO:0000166">
    <property type="term" value="F:nucleotide binding"/>
    <property type="evidence" value="ECO:0007669"/>
    <property type="project" value="InterPro"/>
</dbReference>
<evidence type="ECO:0000313" key="2">
    <source>
        <dbReference type="EMBL" id="SDS69438.1"/>
    </source>
</evidence>
<dbReference type="AlphaFoldDB" id="A0A1H1UAB5"/>
<dbReference type="Gene3D" id="3.30.360.10">
    <property type="entry name" value="Dihydrodipicolinate Reductase, domain 2"/>
    <property type="match status" value="1"/>
</dbReference>
<dbReference type="STRING" id="630515.SAMN04489812_2704"/>
<dbReference type="Gene3D" id="3.40.50.720">
    <property type="entry name" value="NAD(P)-binding Rossmann-like Domain"/>
    <property type="match status" value="1"/>
</dbReference>
<proteinExistence type="predicted"/>
<organism evidence="2 3">
    <name type="scientific">Microlunatus soli</name>
    <dbReference type="NCBI Taxonomy" id="630515"/>
    <lineage>
        <taxon>Bacteria</taxon>
        <taxon>Bacillati</taxon>
        <taxon>Actinomycetota</taxon>
        <taxon>Actinomycetes</taxon>
        <taxon>Propionibacteriales</taxon>
        <taxon>Propionibacteriaceae</taxon>
        <taxon>Microlunatus</taxon>
    </lineage>
</organism>
<feature type="domain" description="Gfo/Idh/MocA-like oxidoreductase N-terminal" evidence="1">
    <location>
        <begin position="15"/>
        <end position="126"/>
    </location>
</feature>
<dbReference type="Proteomes" id="UP000199103">
    <property type="component" value="Chromosome I"/>
</dbReference>